<sequence length="602" mass="67594">MADVTHFTIQSMLWPEAGITTERDLFFRLYGDVVHSLKGRSLTFSLGGVANFATSANLFNLGKWQRHCGQTDIILRLAGRGNFALIVHQAAPEKSWECIYSEAVELTPDAPYRLNLTPLISRVSGGVIFFELRALGDGYLNDASWETTAAPKSLPQLVLSITTFKREEAVRASVARFEAFMSRSELAPYLHLVVVDNGKSAEIQASSHVTPIANENLGGSGGFARGLLAAEERGASHCLFMDDDASIHMEAVERTWAFLAYAEDSRVAVAGGLTMANHRWALWECGAIFDRVCRPKWNGTDLRALPEVLKMEFDSTGAKPHNFYGGWWYFAFPIAHVKYRPFPFFVRGDDISFSIANDFEIATLPGVLCFQDADFSDKETLQTLYLDLRSHLAHHLSLPTMEIGRKGILRIVAQFFLRSMVQSHYETLQALRLAVTDVMEGPEFFVKNADMAERRARIGKMRNVEAYAPLQGMAPTSRRKFDPRRNKFLRTIMKYSLNGHLLPFFGYWGNTVTLKSSQRGQLNEVWGASRITYLNSEGTQSFTVRHSKLVAAREAVAILGIMGKLAWNYPHLSKMWRQGYAQITQGGFWSKKFEAGNNNPQV</sequence>
<gene>
    <name evidence="1" type="ORF">G4Z14_08535</name>
</gene>
<dbReference type="Proteomes" id="UP000477782">
    <property type="component" value="Unassembled WGS sequence"/>
</dbReference>
<evidence type="ECO:0000313" key="2">
    <source>
        <dbReference type="Proteomes" id="UP000477782"/>
    </source>
</evidence>
<dbReference type="Gene3D" id="3.90.550.60">
    <property type="match status" value="1"/>
</dbReference>
<protein>
    <submittedName>
        <fullName evidence="1">Glycosyltransferase</fullName>
    </submittedName>
</protein>
<dbReference type="SUPFAM" id="SSF53448">
    <property type="entry name" value="Nucleotide-diphospho-sugar transferases"/>
    <property type="match status" value="1"/>
</dbReference>
<organism evidence="1 2">
    <name type="scientific">Tabrizicola oligotrophica</name>
    <dbReference type="NCBI Taxonomy" id="2710650"/>
    <lineage>
        <taxon>Bacteria</taxon>
        <taxon>Pseudomonadati</taxon>
        <taxon>Pseudomonadota</taxon>
        <taxon>Alphaproteobacteria</taxon>
        <taxon>Rhodobacterales</taxon>
        <taxon>Paracoccaceae</taxon>
        <taxon>Tabrizicola</taxon>
    </lineage>
</organism>
<comment type="caution">
    <text evidence="1">The sequence shown here is derived from an EMBL/GenBank/DDBJ whole genome shotgun (WGS) entry which is preliminary data.</text>
</comment>
<dbReference type="GO" id="GO:0016740">
    <property type="term" value="F:transferase activity"/>
    <property type="evidence" value="ECO:0007669"/>
    <property type="project" value="UniProtKB-KW"/>
</dbReference>
<dbReference type="RefSeq" id="WP_164624675.1">
    <property type="nucleotide sequence ID" value="NZ_JAAIVJ010000003.1"/>
</dbReference>
<reference evidence="1 2" key="1">
    <citation type="submission" date="2020-02" db="EMBL/GenBank/DDBJ databases">
        <authorList>
            <person name="Chen W.-M."/>
        </authorList>
    </citation>
    <scope>NUCLEOTIDE SEQUENCE [LARGE SCALE GENOMIC DNA]</scope>
    <source>
        <strain evidence="1 2">KMS-5</strain>
    </source>
</reference>
<name>A0A6M0QSC3_9RHOB</name>
<accession>A0A6M0QSC3</accession>
<keyword evidence="2" id="KW-1185">Reference proteome</keyword>
<dbReference type="InterPro" id="IPR029044">
    <property type="entry name" value="Nucleotide-diphossugar_trans"/>
</dbReference>
<proteinExistence type="predicted"/>
<dbReference type="AlphaFoldDB" id="A0A6M0QSC3"/>
<keyword evidence="1" id="KW-0808">Transferase</keyword>
<dbReference type="EMBL" id="JAAIVJ010000003">
    <property type="protein sequence ID" value="NEY90345.1"/>
    <property type="molecule type" value="Genomic_DNA"/>
</dbReference>
<evidence type="ECO:0000313" key="1">
    <source>
        <dbReference type="EMBL" id="NEY90345.1"/>
    </source>
</evidence>